<protein>
    <recommendedName>
        <fullName evidence="19">Bifunctional NAD(P)H-hydrate repair enzyme</fullName>
    </recommendedName>
    <alternativeName>
        <fullName evidence="19">Nicotinamide nucleotide repair protein</fullName>
    </alternativeName>
    <domain>
        <recommendedName>
            <fullName evidence="19">ADP-dependent (S)-NAD(P)H-hydrate dehydratase</fullName>
            <ecNumber evidence="19">4.2.1.136</ecNumber>
        </recommendedName>
        <alternativeName>
            <fullName evidence="19">ADP-dependent NAD(P)HX dehydratase</fullName>
        </alternativeName>
    </domain>
    <domain>
        <recommendedName>
            <fullName evidence="19">NAD(P)H-hydrate epimerase</fullName>
            <ecNumber evidence="19">5.1.99.6</ecNumber>
        </recommendedName>
    </domain>
</protein>
<dbReference type="GO" id="GO:0052855">
    <property type="term" value="F:ADP-dependent NAD(P)H-hydrate dehydratase activity"/>
    <property type="evidence" value="ECO:0007669"/>
    <property type="project" value="UniProtKB-UniRule"/>
</dbReference>
<keyword evidence="5 18" id="KW-0479">Metal-binding</keyword>
<keyword evidence="13" id="KW-0511">Multifunctional enzyme</keyword>
<feature type="binding site" evidence="18">
    <location>
        <position position="154"/>
    </location>
    <ligand>
        <name>(6S)-NADPHX</name>
        <dbReference type="ChEBI" id="CHEBI:64076"/>
    </ligand>
</feature>
<evidence type="ECO:0000256" key="17">
    <source>
        <dbReference type="HAMAP-Rule" id="MF_01965"/>
    </source>
</evidence>
<dbReference type="AlphaFoldDB" id="A0A2G3E5L2"/>
<dbReference type="HAMAP" id="MF_01965">
    <property type="entry name" value="NADHX_dehydratase"/>
    <property type="match status" value="1"/>
</dbReference>
<feature type="binding site" evidence="18">
    <location>
        <begin position="125"/>
        <end position="131"/>
    </location>
    <ligand>
        <name>(6S)-NADPHX</name>
        <dbReference type="ChEBI" id="CHEBI:64076"/>
    </ligand>
</feature>
<dbReference type="PANTHER" id="PTHR12592">
    <property type="entry name" value="ATP-DEPENDENT (S)-NAD(P)H-HYDRATE DEHYDRATASE FAMILY MEMBER"/>
    <property type="match status" value="1"/>
</dbReference>
<comment type="similarity">
    <text evidence="4 19">In the C-terminal section; belongs to the NnrD/CARKD family.</text>
</comment>
<dbReference type="Proteomes" id="UP000224563">
    <property type="component" value="Unassembled WGS sequence"/>
</dbReference>
<feature type="binding site" evidence="18">
    <location>
        <position position="157"/>
    </location>
    <ligand>
        <name>K(+)</name>
        <dbReference type="ChEBI" id="CHEBI:29103"/>
    </ligand>
</feature>
<keyword evidence="7 17" id="KW-0067">ATP-binding</keyword>
<evidence type="ECO:0000313" key="22">
    <source>
        <dbReference type="EMBL" id="PHU38557.1"/>
    </source>
</evidence>
<feature type="binding site" evidence="17">
    <location>
        <position position="437"/>
    </location>
    <ligand>
        <name>AMP</name>
        <dbReference type="ChEBI" id="CHEBI:456215"/>
    </ligand>
</feature>
<evidence type="ECO:0000256" key="19">
    <source>
        <dbReference type="PIRNR" id="PIRNR017184"/>
    </source>
</evidence>
<dbReference type="PROSITE" id="PS51383">
    <property type="entry name" value="YJEF_C_3"/>
    <property type="match status" value="1"/>
</dbReference>
<comment type="caution">
    <text evidence="22">The sequence shown here is derived from an EMBL/GenBank/DDBJ whole genome shotgun (WGS) entry which is preliminary data.</text>
</comment>
<keyword evidence="12 17" id="KW-0456">Lyase</keyword>
<comment type="catalytic activity">
    <reaction evidence="15 17 19">
        <text>(6S)-NADHX + ADP = AMP + phosphate + NADH + H(+)</text>
        <dbReference type="Rhea" id="RHEA:32223"/>
        <dbReference type="ChEBI" id="CHEBI:15378"/>
        <dbReference type="ChEBI" id="CHEBI:43474"/>
        <dbReference type="ChEBI" id="CHEBI:57945"/>
        <dbReference type="ChEBI" id="CHEBI:64074"/>
        <dbReference type="ChEBI" id="CHEBI:456215"/>
        <dbReference type="ChEBI" id="CHEBI:456216"/>
        <dbReference type="EC" id="4.2.1.136"/>
    </reaction>
</comment>
<sequence>MKYLVTGMEMKLLDENTTKHFGVPSEILMEQAALVFVQELLLQYPESKNILIACGGGNNGGDGVAIARLLNQKNKNATVLLCTEKEEGLLKQQLQTYQAYHYPLVRQIDDLQDESFDLILDGLFGTGLSRNIEGNYYTIIEQLNAMHATKVAIDMPSGISAEDGHVLGIAFHADDTYTFSYEKLGQYLYPGADYCGRIHCLAIGITEESILERKPRAMYLEDEDIRQLLPKRIPDGHKGTFGKLLVIAGSVDMAGAAYFAAKAAYRTGVGLVKICTPQENRMALQTLIPEAILHTYGKTIDKNVFLEDLKWADAVLIGPGIGQSEQAKQLLQWTRAGVIAPLVMDADALNLLSENTDDLINPHLDVVVTPHLGEMSRLCQMPVSYIESHFCEKACEFADTYNVVCHLKSARSITAVPYGNHYINTTGNSGMATAGSGDVLAGIIASLIAQGMPYDLASAVGARIHGQAGDVAAQKVGKYALMASDLLDGLTELAYLQ</sequence>
<dbReference type="RefSeq" id="WP_099385467.1">
    <property type="nucleotide sequence ID" value="NZ_JANSWH010000099.1"/>
</dbReference>
<dbReference type="PROSITE" id="PS51385">
    <property type="entry name" value="YJEF_N"/>
    <property type="match status" value="1"/>
</dbReference>
<feature type="binding site" evidence="17">
    <location>
        <position position="256"/>
    </location>
    <ligand>
        <name>(6S)-NADPHX</name>
        <dbReference type="ChEBI" id="CHEBI:64076"/>
    </ligand>
</feature>
<evidence type="ECO:0000256" key="10">
    <source>
        <dbReference type="ARBA" id="ARBA00023027"/>
    </source>
</evidence>
<feature type="binding site" evidence="17">
    <location>
        <position position="371"/>
    </location>
    <ligand>
        <name>(6S)-NADPHX</name>
        <dbReference type="ChEBI" id="CHEBI:64076"/>
    </ligand>
</feature>
<dbReference type="GO" id="GO:0046496">
    <property type="term" value="P:nicotinamide nucleotide metabolic process"/>
    <property type="evidence" value="ECO:0007669"/>
    <property type="project" value="UniProtKB-UniRule"/>
</dbReference>
<comment type="catalytic activity">
    <reaction evidence="16 17 19">
        <text>(6S)-NADPHX + ADP = AMP + phosphate + NADPH + H(+)</text>
        <dbReference type="Rhea" id="RHEA:32235"/>
        <dbReference type="ChEBI" id="CHEBI:15378"/>
        <dbReference type="ChEBI" id="CHEBI:43474"/>
        <dbReference type="ChEBI" id="CHEBI:57783"/>
        <dbReference type="ChEBI" id="CHEBI:64076"/>
        <dbReference type="ChEBI" id="CHEBI:456215"/>
        <dbReference type="ChEBI" id="CHEBI:456216"/>
        <dbReference type="EC" id="4.2.1.136"/>
    </reaction>
</comment>
<name>A0A2G3E5L2_9FIRM</name>
<comment type="cofactor">
    <cofactor evidence="18 19">
        <name>K(+)</name>
        <dbReference type="ChEBI" id="CHEBI:29103"/>
    </cofactor>
    <text evidence="18 19">Binds 1 potassium ion per subunit.</text>
</comment>
<feature type="domain" description="YjeF C-terminal" evidence="20">
    <location>
        <begin position="221"/>
        <end position="497"/>
    </location>
</feature>
<reference evidence="22 23" key="2">
    <citation type="submission" date="2017-10" db="EMBL/GenBank/DDBJ databases">
        <authorList>
            <person name="Banno H."/>
            <person name="Chua N.-H."/>
        </authorList>
    </citation>
    <scope>NUCLEOTIDE SEQUENCE [LARGE SCALE GENOMIC DNA]</scope>
    <source>
        <strain evidence="22 23">JK623</strain>
    </source>
</reference>
<comment type="function">
    <text evidence="14 19">Bifunctional enzyme that catalyzes the epimerization of the S- and R-forms of NAD(P)HX and the dehydration of the S-form of NAD(P)HX at the expense of ADP, which is converted to AMP. This allows the repair of both epimers of NAD(P)HX, a damaged form of NAD(P)H that is a result of enzymatic or heat-dependent hydration.</text>
</comment>
<evidence type="ECO:0000256" key="15">
    <source>
        <dbReference type="ARBA" id="ARBA00048238"/>
    </source>
</evidence>
<evidence type="ECO:0000256" key="2">
    <source>
        <dbReference type="ARBA" id="ARBA00000909"/>
    </source>
</evidence>
<evidence type="ECO:0000256" key="4">
    <source>
        <dbReference type="ARBA" id="ARBA00009524"/>
    </source>
</evidence>
<feature type="domain" description="YjeF N-terminal" evidence="21">
    <location>
        <begin position="10"/>
        <end position="211"/>
    </location>
</feature>
<evidence type="ECO:0000256" key="14">
    <source>
        <dbReference type="ARBA" id="ARBA00025153"/>
    </source>
</evidence>
<comment type="function">
    <text evidence="17">Catalyzes the dehydration of the S-form of NAD(P)HX at the expense of ADP, which is converted to AMP. Together with NAD(P)HX epimerase, which catalyzes the epimerization of the S- and R-forms, the enzyme allows the repair of both epimers of NAD(P)HX, a damaged form of NAD(P)H that is a result of enzymatic or heat-dependent hydration.</text>
</comment>
<evidence type="ECO:0000256" key="9">
    <source>
        <dbReference type="ARBA" id="ARBA00022958"/>
    </source>
</evidence>
<comment type="function">
    <text evidence="18">Catalyzes the epimerization of the S- and R-forms of NAD(P)HX, a damaged form of NAD(P)H that is a result of enzymatic or heat-dependent hydration. This is a prerequisite for the S-specific NAD(P)H-hydrate dehydratase to allow the repair of both epimers of NAD(P)HX.</text>
</comment>
<dbReference type="Gene3D" id="3.40.50.10260">
    <property type="entry name" value="YjeF N-terminal domain"/>
    <property type="match status" value="1"/>
</dbReference>
<keyword evidence="11 18" id="KW-0413">Isomerase</keyword>
<dbReference type="PANTHER" id="PTHR12592:SF0">
    <property type="entry name" value="ATP-DEPENDENT (S)-NAD(P)H-HYDRATE DEHYDRATASE"/>
    <property type="match status" value="1"/>
</dbReference>
<evidence type="ECO:0000259" key="20">
    <source>
        <dbReference type="PROSITE" id="PS51383"/>
    </source>
</evidence>
<dbReference type="Gene3D" id="3.40.1190.20">
    <property type="match status" value="1"/>
</dbReference>
<evidence type="ECO:0000259" key="21">
    <source>
        <dbReference type="PROSITE" id="PS51385"/>
    </source>
</evidence>
<evidence type="ECO:0000256" key="8">
    <source>
        <dbReference type="ARBA" id="ARBA00022857"/>
    </source>
</evidence>
<dbReference type="GO" id="GO:0005524">
    <property type="term" value="F:ATP binding"/>
    <property type="evidence" value="ECO:0007669"/>
    <property type="project" value="UniProtKB-UniRule"/>
</dbReference>
<evidence type="ECO:0000256" key="16">
    <source>
        <dbReference type="ARBA" id="ARBA00049209"/>
    </source>
</evidence>
<evidence type="ECO:0000313" key="23">
    <source>
        <dbReference type="Proteomes" id="UP000224563"/>
    </source>
</evidence>
<dbReference type="PROSITE" id="PS01050">
    <property type="entry name" value="YJEF_C_2"/>
    <property type="match status" value="1"/>
</dbReference>
<dbReference type="GO" id="GO:0110051">
    <property type="term" value="P:metabolite repair"/>
    <property type="evidence" value="ECO:0007669"/>
    <property type="project" value="TreeGrafter"/>
</dbReference>
<dbReference type="EC" id="4.2.1.136" evidence="19"/>
<comment type="catalytic activity">
    <reaction evidence="1 18 19">
        <text>(6R)-NADHX = (6S)-NADHX</text>
        <dbReference type="Rhea" id="RHEA:32215"/>
        <dbReference type="ChEBI" id="CHEBI:64074"/>
        <dbReference type="ChEBI" id="CHEBI:64075"/>
        <dbReference type="EC" id="5.1.99.6"/>
    </reaction>
</comment>
<dbReference type="InterPro" id="IPR030677">
    <property type="entry name" value="Nnr"/>
</dbReference>
<dbReference type="NCBIfam" id="TIGR00197">
    <property type="entry name" value="yjeF_nterm"/>
    <property type="match status" value="1"/>
</dbReference>
<dbReference type="InterPro" id="IPR004443">
    <property type="entry name" value="YjeF_N_dom"/>
</dbReference>
<dbReference type="Pfam" id="PF03853">
    <property type="entry name" value="YjeF_N"/>
    <property type="match status" value="1"/>
</dbReference>
<evidence type="ECO:0000256" key="18">
    <source>
        <dbReference type="HAMAP-Rule" id="MF_01966"/>
    </source>
</evidence>
<comment type="similarity">
    <text evidence="3 19">In the N-terminal section; belongs to the NnrE/AIBP family.</text>
</comment>
<dbReference type="Pfam" id="PF01256">
    <property type="entry name" value="Carb_kinase"/>
    <property type="match status" value="1"/>
</dbReference>
<dbReference type="InterPro" id="IPR000631">
    <property type="entry name" value="CARKD"/>
</dbReference>
<evidence type="ECO:0000256" key="3">
    <source>
        <dbReference type="ARBA" id="ARBA00006001"/>
    </source>
</evidence>
<comment type="similarity">
    <text evidence="18">Belongs to the NnrE/AIBP family.</text>
</comment>
<feature type="binding site" evidence="18">
    <location>
        <position position="136"/>
    </location>
    <ligand>
        <name>(6S)-NADPHX</name>
        <dbReference type="ChEBI" id="CHEBI:64076"/>
    </ligand>
</feature>
<evidence type="ECO:0000256" key="11">
    <source>
        <dbReference type="ARBA" id="ARBA00023235"/>
    </source>
</evidence>
<feature type="binding site" evidence="18">
    <location>
        <position position="121"/>
    </location>
    <ligand>
        <name>K(+)</name>
        <dbReference type="ChEBI" id="CHEBI:29103"/>
    </ligand>
</feature>
<dbReference type="GO" id="GO:0052856">
    <property type="term" value="F:NAD(P)HX epimerase activity"/>
    <property type="evidence" value="ECO:0007669"/>
    <property type="project" value="UniProtKB-UniRule"/>
</dbReference>
<keyword evidence="9 18" id="KW-0630">Potassium</keyword>
<dbReference type="GO" id="GO:0046872">
    <property type="term" value="F:metal ion binding"/>
    <property type="evidence" value="ECO:0007669"/>
    <property type="project" value="UniProtKB-UniRule"/>
</dbReference>
<evidence type="ECO:0000256" key="12">
    <source>
        <dbReference type="ARBA" id="ARBA00023239"/>
    </source>
</evidence>
<feature type="binding site" evidence="17">
    <location>
        <position position="320"/>
    </location>
    <ligand>
        <name>(6S)-NADPHX</name>
        <dbReference type="ChEBI" id="CHEBI:64076"/>
    </ligand>
</feature>
<keyword evidence="6 17" id="KW-0547">Nucleotide-binding</keyword>
<keyword evidence="10 17" id="KW-0520">NAD</keyword>
<feature type="binding site" evidence="18">
    <location>
        <position position="59"/>
    </location>
    <ligand>
        <name>K(+)</name>
        <dbReference type="ChEBI" id="CHEBI:29103"/>
    </ligand>
</feature>
<feature type="binding site" evidence="18">
    <location>
        <begin position="58"/>
        <end position="62"/>
    </location>
    <ligand>
        <name>(6S)-NADPHX</name>
        <dbReference type="ChEBI" id="CHEBI:64076"/>
    </ligand>
</feature>
<comment type="catalytic activity">
    <reaction evidence="2 18 19">
        <text>(6R)-NADPHX = (6S)-NADPHX</text>
        <dbReference type="Rhea" id="RHEA:32227"/>
        <dbReference type="ChEBI" id="CHEBI:64076"/>
        <dbReference type="ChEBI" id="CHEBI:64077"/>
        <dbReference type="EC" id="5.1.99.6"/>
    </reaction>
</comment>
<dbReference type="PIRSF" id="PIRSF017184">
    <property type="entry name" value="Nnr"/>
    <property type="match status" value="1"/>
</dbReference>
<dbReference type="HAMAP" id="MF_01966">
    <property type="entry name" value="NADHX_epimerase"/>
    <property type="match status" value="1"/>
</dbReference>
<comment type="cofactor">
    <cofactor evidence="17">
        <name>Mg(2+)</name>
        <dbReference type="ChEBI" id="CHEBI:18420"/>
    </cofactor>
</comment>
<dbReference type="SUPFAM" id="SSF53613">
    <property type="entry name" value="Ribokinase-like"/>
    <property type="match status" value="1"/>
</dbReference>
<reference evidence="22 23" key="1">
    <citation type="submission" date="2017-10" db="EMBL/GenBank/DDBJ databases">
        <title>Resolving the taxonomy of Roseburia spp., Eubacterium rectale and Agathobacter spp. through phylogenomic analysis.</title>
        <authorList>
            <person name="Sheridan P.O."/>
            <person name="Walker A.W."/>
            <person name="Duncan S.H."/>
            <person name="Scott K.P."/>
            <person name="Toole P.W.O."/>
            <person name="Luis P."/>
            <person name="Flint H.J."/>
        </authorList>
    </citation>
    <scope>NUCLEOTIDE SEQUENCE [LARGE SCALE GENOMIC DNA]</scope>
    <source>
        <strain evidence="22 23">JK623</strain>
    </source>
</reference>
<dbReference type="InterPro" id="IPR017953">
    <property type="entry name" value="Carbohydrate_kinase_pred_CS"/>
</dbReference>
<evidence type="ECO:0000256" key="13">
    <source>
        <dbReference type="ARBA" id="ARBA00023268"/>
    </source>
</evidence>
<comment type="subunit">
    <text evidence="17">Homotetramer.</text>
</comment>
<accession>A0A2G3E5L2</accession>
<feature type="binding site" evidence="17">
    <location>
        <begin position="408"/>
        <end position="412"/>
    </location>
    <ligand>
        <name>AMP</name>
        <dbReference type="ChEBI" id="CHEBI:456215"/>
    </ligand>
</feature>
<dbReference type="CDD" id="cd01171">
    <property type="entry name" value="YXKO-related"/>
    <property type="match status" value="1"/>
</dbReference>
<dbReference type="InterPro" id="IPR029056">
    <property type="entry name" value="Ribokinase-like"/>
</dbReference>
<organism evidence="22 23">
    <name type="scientific">Agathobacter ruminis</name>
    <dbReference type="NCBI Taxonomy" id="1712665"/>
    <lineage>
        <taxon>Bacteria</taxon>
        <taxon>Bacillati</taxon>
        <taxon>Bacillota</taxon>
        <taxon>Clostridia</taxon>
        <taxon>Lachnospirales</taxon>
        <taxon>Lachnospiraceae</taxon>
        <taxon>Agathobacter</taxon>
    </lineage>
</organism>
<evidence type="ECO:0000256" key="7">
    <source>
        <dbReference type="ARBA" id="ARBA00022840"/>
    </source>
</evidence>
<dbReference type="EC" id="5.1.99.6" evidence="19"/>
<gene>
    <name evidence="17" type="primary">nnrD</name>
    <name evidence="18" type="synonym">nnrE</name>
    <name evidence="22" type="ORF">CSX02_02210</name>
</gene>
<dbReference type="NCBIfam" id="TIGR00196">
    <property type="entry name" value="yjeF_cterm"/>
    <property type="match status" value="1"/>
</dbReference>
<dbReference type="EMBL" id="PDYG01000006">
    <property type="protein sequence ID" value="PHU38557.1"/>
    <property type="molecule type" value="Genomic_DNA"/>
</dbReference>
<proteinExistence type="inferred from homology"/>
<feature type="binding site" evidence="17">
    <location>
        <position position="438"/>
    </location>
    <ligand>
        <name>(6S)-NADPHX</name>
        <dbReference type="ChEBI" id="CHEBI:64076"/>
    </ligand>
</feature>
<dbReference type="SUPFAM" id="SSF64153">
    <property type="entry name" value="YjeF N-terminal domain-like"/>
    <property type="match status" value="1"/>
</dbReference>
<evidence type="ECO:0000256" key="6">
    <source>
        <dbReference type="ARBA" id="ARBA00022741"/>
    </source>
</evidence>
<keyword evidence="8 17" id="KW-0521">NADP</keyword>
<evidence type="ECO:0000256" key="1">
    <source>
        <dbReference type="ARBA" id="ARBA00000013"/>
    </source>
</evidence>
<keyword evidence="23" id="KW-1185">Reference proteome</keyword>
<dbReference type="InterPro" id="IPR036652">
    <property type="entry name" value="YjeF_N_dom_sf"/>
</dbReference>
<evidence type="ECO:0000256" key="5">
    <source>
        <dbReference type="ARBA" id="ARBA00022723"/>
    </source>
</evidence>
<comment type="similarity">
    <text evidence="17">Belongs to the NnrD/CARKD family.</text>
</comment>